<gene>
    <name evidence="11" type="ORF">XA3_04480</name>
</gene>
<keyword evidence="3 8" id="KW-1003">Cell membrane</keyword>
<keyword evidence="4 8" id="KW-0762">Sugar transport</keyword>
<evidence type="ECO:0000259" key="10">
    <source>
        <dbReference type="PROSITE" id="PS51105"/>
    </source>
</evidence>
<feature type="transmembrane region" description="Helical" evidence="9">
    <location>
        <begin position="82"/>
        <end position="99"/>
    </location>
</feature>
<keyword evidence="6 9" id="KW-1133">Transmembrane helix</keyword>
<dbReference type="InterPro" id="IPR004501">
    <property type="entry name" value="PTS_EIIC_3"/>
</dbReference>
<dbReference type="KEGG" id="xap:XA3_04480"/>
<feature type="transmembrane region" description="Helical" evidence="9">
    <location>
        <begin position="237"/>
        <end position="256"/>
    </location>
</feature>
<feature type="transmembrane region" description="Helical" evidence="9">
    <location>
        <begin position="339"/>
        <end position="361"/>
    </location>
</feature>
<dbReference type="NCBIfam" id="TIGR00410">
    <property type="entry name" value="lacE"/>
    <property type="match status" value="1"/>
</dbReference>
<dbReference type="GO" id="GO:0008982">
    <property type="term" value="F:protein-N(PI)-phosphohistidine-sugar phosphotransferase activity"/>
    <property type="evidence" value="ECO:0007669"/>
    <property type="project" value="UniProtKB-UniRule"/>
</dbReference>
<dbReference type="GO" id="GO:1901264">
    <property type="term" value="P:carbohydrate derivative transport"/>
    <property type="evidence" value="ECO:0007669"/>
    <property type="project" value="TreeGrafter"/>
</dbReference>
<reference evidence="11 12" key="1">
    <citation type="journal article" date="2023" name="Microbiol. Spectr.">
        <title>Symbiosis of Carpenter Bees with Uncharacterized Lactic Acid Bacteria Showing NAD Auxotrophy.</title>
        <authorList>
            <person name="Kawasaki S."/>
            <person name="Ozawa K."/>
            <person name="Mori T."/>
            <person name="Yamamoto A."/>
            <person name="Ito M."/>
            <person name="Ohkuma M."/>
            <person name="Sakamoto M."/>
            <person name="Matsutani M."/>
        </authorList>
    </citation>
    <scope>NUCLEOTIDE SEQUENCE [LARGE SCALE GENOMIC DNA]</scope>
    <source>
        <strain evidence="11 12">XA3</strain>
    </source>
</reference>
<evidence type="ECO:0000256" key="5">
    <source>
        <dbReference type="ARBA" id="ARBA00022692"/>
    </source>
</evidence>
<evidence type="ECO:0000256" key="4">
    <source>
        <dbReference type="ARBA" id="ARBA00022597"/>
    </source>
</evidence>
<evidence type="ECO:0000256" key="3">
    <source>
        <dbReference type="ARBA" id="ARBA00022475"/>
    </source>
</evidence>
<keyword evidence="7 8" id="KW-0472">Membrane</keyword>
<evidence type="ECO:0000256" key="7">
    <source>
        <dbReference type="ARBA" id="ARBA00023136"/>
    </source>
</evidence>
<sequence>MDESNKSSFGKRFLDKFTAVSVKIGNQVHLRSLRDAFATTMPLFILAGLGVLANNVIFPLFAHGKTLADLQVWGTNITNGTLNIAGLALAPVIGYILSTNKQFKNGILPAIISLASLIIMMPGSISLNTVKDAKPVSVTGGLSFANLGTTGMFSGIIIGLLATELFIWFSKMKHLKINLGDNIPPAVSASFNDLIPSMLTLSIFALIAALLSVFAHTNLIDLITNLIQEPLRGLTTSLPGMLIIYSAGNFLFTLGIHQSVINGTLLDPLLLINMNKNMAAFAAHKPVPYILTTTFRDVFGMIGGTGSTLCLLIAIFIFSKVKANKEIASLALAPGIFNINEPVIFGYPIVFNIPMMIPFVLMPVIGNLIAYFCTSIGLMNRVVVMTPWTTPPLLNAYLCTGGDWRAVLIQILIIVIGVFFYLPFMLISERVMKKQAELQS</sequence>
<name>A0AAU9DB78_9LACO</name>
<dbReference type="Proteomes" id="UP001321861">
    <property type="component" value="Chromosome"/>
</dbReference>
<dbReference type="GO" id="GO:0005886">
    <property type="term" value="C:plasma membrane"/>
    <property type="evidence" value="ECO:0007669"/>
    <property type="project" value="UniProtKB-SubCell"/>
</dbReference>
<feature type="transmembrane region" description="Helical" evidence="9">
    <location>
        <begin position="106"/>
        <end position="127"/>
    </location>
</feature>
<evidence type="ECO:0000256" key="2">
    <source>
        <dbReference type="ARBA" id="ARBA00022448"/>
    </source>
</evidence>
<evidence type="ECO:0000313" key="11">
    <source>
        <dbReference type="EMBL" id="BDR58007.1"/>
    </source>
</evidence>
<organism evidence="11 12">
    <name type="scientific">Xylocopilactobacillus apicola</name>
    <dbReference type="NCBI Taxonomy" id="2932184"/>
    <lineage>
        <taxon>Bacteria</taxon>
        <taxon>Bacillati</taxon>
        <taxon>Bacillota</taxon>
        <taxon>Bacilli</taxon>
        <taxon>Lactobacillales</taxon>
        <taxon>Lactobacillaceae</taxon>
        <taxon>Xylocopilactobacillus</taxon>
    </lineage>
</organism>
<evidence type="ECO:0000313" key="12">
    <source>
        <dbReference type="Proteomes" id="UP001321861"/>
    </source>
</evidence>
<keyword evidence="12" id="KW-1185">Reference proteome</keyword>
<dbReference type="AlphaFoldDB" id="A0AAU9DB78"/>
<dbReference type="Pfam" id="PF02378">
    <property type="entry name" value="PTS_EIIC"/>
    <property type="match status" value="1"/>
</dbReference>
<dbReference type="InterPro" id="IPR051088">
    <property type="entry name" value="PTS_Sugar-EIIC/EIIB"/>
</dbReference>
<feature type="transmembrane region" description="Helical" evidence="9">
    <location>
        <begin position="198"/>
        <end position="217"/>
    </location>
</feature>
<evidence type="ECO:0000256" key="1">
    <source>
        <dbReference type="ARBA" id="ARBA00004651"/>
    </source>
</evidence>
<feature type="domain" description="PTS EIIC type-3" evidence="10">
    <location>
        <begin position="13"/>
        <end position="424"/>
    </location>
</feature>
<dbReference type="RefSeq" id="WP_317635931.1">
    <property type="nucleotide sequence ID" value="NZ_AP026802.1"/>
</dbReference>
<keyword evidence="2 8" id="KW-0813">Transport</keyword>
<comment type="subcellular location">
    <subcellularLocation>
        <location evidence="1">Cell membrane</location>
        <topology evidence="1">Multi-pass membrane protein</topology>
    </subcellularLocation>
</comment>
<dbReference type="InterPro" id="IPR004796">
    <property type="entry name" value="PTS_IIC_cello"/>
</dbReference>
<dbReference type="PANTHER" id="PTHR33989">
    <property type="match status" value="1"/>
</dbReference>
<dbReference type="PANTHER" id="PTHR33989:SF10">
    <property type="entry name" value="PERMEASE IIC COMPONENT"/>
    <property type="match status" value="1"/>
</dbReference>
<feature type="transmembrane region" description="Helical" evidence="9">
    <location>
        <begin position="41"/>
        <end position="62"/>
    </location>
</feature>
<accession>A0AAU9DB78</accession>
<proteinExistence type="predicted"/>
<dbReference type="InterPro" id="IPR003352">
    <property type="entry name" value="PTS_EIIC"/>
</dbReference>
<evidence type="ECO:0000256" key="6">
    <source>
        <dbReference type="ARBA" id="ARBA00022989"/>
    </source>
</evidence>
<evidence type="ECO:0000256" key="9">
    <source>
        <dbReference type="SAM" id="Phobius"/>
    </source>
</evidence>
<comment type="function">
    <text evidence="8">The phosphoenolpyruvate-dependent sugar phosphotransferase system (PTS), a major carbohydrate active -transport system, catalyzes the phosphorylation of incoming sugar substrates concomitant with their translocation across the cell membrane.</text>
</comment>
<dbReference type="PIRSF" id="PIRSF006351">
    <property type="entry name" value="PTS_EIIC-Cellobiose"/>
    <property type="match status" value="1"/>
</dbReference>
<dbReference type="GO" id="GO:0009401">
    <property type="term" value="P:phosphoenolpyruvate-dependent sugar phosphotransferase system"/>
    <property type="evidence" value="ECO:0007669"/>
    <property type="project" value="InterPro"/>
</dbReference>
<evidence type="ECO:0000256" key="8">
    <source>
        <dbReference type="PIRNR" id="PIRNR006351"/>
    </source>
</evidence>
<feature type="transmembrane region" description="Helical" evidence="9">
    <location>
        <begin position="368"/>
        <end position="388"/>
    </location>
</feature>
<feature type="transmembrane region" description="Helical" evidence="9">
    <location>
        <begin position="298"/>
        <end position="319"/>
    </location>
</feature>
<dbReference type="PROSITE" id="PS51105">
    <property type="entry name" value="PTS_EIIC_TYPE_3"/>
    <property type="match status" value="1"/>
</dbReference>
<dbReference type="EMBL" id="AP026802">
    <property type="protein sequence ID" value="BDR58007.1"/>
    <property type="molecule type" value="Genomic_DNA"/>
</dbReference>
<keyword evidence="5 9" id="KW-0812">Transmembrane</keyword>
<feature type="transmembrane region" description="Helical" evidence="9">
    <location>
        <begin position="147"/>
        <end position="169"/>
    </location>
</feature>
<feature type="transmembrane region" description="Helical" evidence="9">
    <location>
        <begin position="408"/>
        <end position="427"/>
    </location>
</feature>
<protein>
    <recommendedName>
        <fullName evidence="8">Permease IIC component</fullName>
    </recommendedName>
</protein>